<dbReference type="InterPro" id="IPR019270">
    <property type="entry name" value="DUF2283"/>
</dbReference>
<name>A0A090AB95_9GAMM</name>
<dbReference type="Pfam" id="PF10049">
    <property type="entry name" value="DUF2283"/>
    <property type="match status" value="1"/>
</dbReference>
<dbReference type="PANTHER" id="PTHR37029">
    <property type="entry name" value="SSR1768 PROTEIN"/>
    <property type="match status" value="1"/>
</dbReference>
<dbReference type="STRING" id="40754.THII_0531"/>
<reference evidence="1 2" key="1">
    <citation type="journal article" date="2014" name="ISME J.">
        <title>Ecophysiology of Thioploca ingrica as revealed by the complete genome sequence supplemented with proteomic evidence.</title>
        <authorList>
            <person name="Kojima H."/>
            <person name="Ogura Y."/>
            <person name="Yamamoto N."/>
            <person name="Togashi T."/>
            <person name="Mori H."/>
            <person name="Watanabe T."/>
            <person name="Nemoto F."/>
            <person name="Kurokawa K."/>
            <person name="Hayashi T."/>
            <person name="Fukui M."/>
        </authorList>
    </citation>
    <scope>NUCLEOTIDE SEQUENCE [LARGE SCALE GENOMIC DNA]</scope>
</reference>
<dbReference type="KEGG" id="tig:THII_0531"/>
<dbReference type="HOGENOM" id="CLU_166740_2_0_6"/>
<dbReference type="PANTHER" id="PTHR37029:SF1">
    <property type="entry name" value="SSR1768 PROTEIN"/>
    <property type="match status" value="1"/>
</dbReference>
<dbReference type="Proteomes" id="UP000031623">
    <property type="component" value="Chromosome"/>
</dbReference>
<sequence>MKIYYDNEVDAVYIKLGEESPEGVIEMSAGINLDITTKGKLVGIEILNASIKMDIQTILSYSLELNEETLFARKNATQADISISNL</sequence>
<protein>
    <recommendedName>
        <fullName evidence="3">DUF2283 domain-containing protein</fullName>
    </recommendedName>
</protein>
<keyword evidence="2" id="KW-1185">Reference proteome</keyword>
<accession>A0A090AB95</accession>
<evidence type="ECO:0008006" key="3">
    <source>
        <dbReference type="Google" id="ProtNLM"/>
    </source>
</evidence>
<evidence type="ECO:0000313" key="1">
    <source>
        <dbReference type="EMBL" id="BAP54828.1"/>
    </source>
</evidence>
<organism evidence="1 2">
    <name type="scientific">Thioploca ingrica</name>
    <dbReference type="NCBI Taxonomy" id="40754"/>
    <lineage>
        <taxon>Bacteria</taxon>
        <taxon>Pseudomonadati</taxon>
        <taxon>Pseudomonadota</taxon>
        <taxon>Gammaproteobacteria</taxon>
        <taxon>Thiotrichales</taxon>
        <taxon>Thiotrichaceae</taxon>
        <taxon>Thioploca</taxon>
    </lineage>
</organism>
<dbReference type="AlphaFoldDB" id="A0A090AB95"/>
<dbReference type="EMBL" id="AP014633">
    <property type="protein sequence ID" value="BAP54828.1"/>
    <property type="molecule type" value="Genomic_DNA"/>
</dbReference>
<gene>
    <name evidence="1" type="ORF">THII_0531</name>
</gene>
<proteinExistence type="predicted"/>
<dbReference type="OrthoDB" id="9799670at2"/>
<evidence type="ECO:0000313" key="2">
    <source>
        <dbReference type="Proteomes" id="UP000031623"/>
    </source>
</evidence>